<dbReference type="InterPro" id="IPR001753">
    <property type="entry name" value="Enoyl-CoA_hydra/iso"/>
</dbReference>
<dbReference type="PANTHER" id="PTHR11941:SF54">
    <property type="entry name" value="ENOYL-COA HYDRATASE, MITOCHONDRIAL"/>
    <property type="match status" value="1"/>
</dbReference>
<comment type="similarity">
    <text evidence="1 2">Belongs to the enoyl-CoA hydratase/isomerase family.</text>
</comment>
<dbReference type="Proteomes" id="UP000186609">
    <property type="component" value="Chromosome"/>
</dbReference>
<keyword evidence="4" id="KW-1185">Reference proteome</keyword>
<dbReference type="SUPFAM" id="SSF52096">
    <property type="entry name" value="ClpP/crotonase"/>
    <property type="match status" value="1"/>
</dbReference>
<organism evidence="3 4">
    <name type="scientific">Rhodoferax koreensis</name>
    <dbReference type="NCBI Taxonomy" id="1842727"/>
    <lineage>
        <taxon>Bacteria</taxon>
        <taxon>Pseudomonadati</taxon>
        <taxon>Pseudomonadota</taxon>
        <taxon>Betaproteobacteria</taxon>
        <taxon>Burkholderiales</taxon>
        <taxon>Comamonadaceae</taxon>
        <taxon>Rhodoferax</taxon>
    </lineage>
</organism>
<name>A0A1P8JRK7_9BURK</name>
<sequence length="267" mass="27995">MTERGGIVNDLIKHSVDGPVSILSMEARPHNFMSIAFLDAVLDGLSAAESAGSRAVILRSGLKNFSAGADVDYLNEVRNAAIAGRAHPYDLPGFLSRFESCRLPVIASVHGICVGGGLELAIACDYIIASESAKLGCVEVVVGLHPLMGAVQRITQRAGALRASEMAILGRRYDASTLERWNLLNLVVPDDRLQSATLSIANEIAAGPTVAHTASKQLIRISVSQGVAAADAAMTQLQASIWASKDLVLGLAAYKAGDLGSTKYEGV</sequence>
<accession>A0A1P8JRK7</accession>
<evidence type="ECO:0000256" key="2">
    <source>
        <dbReference type="RuleBase" id="RU003707"/>
    </source>
</evidence>
<proteinExistence type="inferred from homology"/>
<gene>
    <name evidence="3" type="ORF">RD110_03320</name>
</gene>
<dbReference type="CDD" id="cd06558">
    <property type="entry name" value="crotonase-like"/>
    <property type="match status" value="1"/>
</dbReference>
<protein>
    <submittedName>
        <fullName evidence="3">Enoyl-CoA hydratase</fullName>
    </submittedName>
</protein>
<evidence type="ECO:0000313" key="3">
    <source>
        <dbReference type="EMBL" id="APW36358.1"/>
    </source>
</evidence>
<evidence type="ECO:0000256" key="1">
    <source>
        <dbReference type="ARBA" id="ARBA00005254"/>
    </source>
</evidence>
<evidence type="ECO:0000313" key="4">
    <source>
        <dbReference type="Proteomes" id="UP000186609"/>
    </source>
</evidence>
<dbReference type="STRING" id="1842727.RD110_03320"/>
<dbReference type="InterPro" id="IPR018376">
    <property type="entry name" value="Enoyl-CoA_hyd/isom_CS"/>
</dbReference>
<reference evidence="3 4" key="1">
    <citation type="submission" date="2017-01" db="EMBL/GenBank/DDBJ databases">
        <authorList>
            <person name="Mah S.A."/>
            <person name="Swanson W.J."/>
            <person name="Moy G.W."/>
            <person name="Vacquier V.D."/>
        </authorList>
    </citation>
    <scope>NUCLEOTIDE SEQUENCE [LARGE SCALE GENOMIC DNA]</scope>
    <source>
        <strain evidence="3 4">DCY110</strain>
    </source>
</reference>
<dbReference type="Gene3D" id="3.90.226.10">
    <property type="entry name" value="2-enoyl-CoA Hydratase, Chain A, domain 1"/>
    <property type="match status" value="1"/>
</dbReference>
<dbReference type="GO" id="GO:0006635">
    <property type="term" value="P:fatty acid beta-oxidation"/>
    <property type="evidence" value="ECO:0007669"/>
    <property type="project" value="TreeGrafter"/>
</dbReference>
<dbReference type="PROSITE" id="PS00166">
    <property type="entry name" value="ENOYL_COA_HYDRATASE"/>
    <property type="match status" value="1"/>
</dbReference>
<dbReference type="PANTHER" id="PTHR11941">
    <property type="entry name" value="ENOYL-COA HYDRATASE-RELATED"/>
    <property type="match status" value="1"/>
</dbReference>
<dbReference type="GO" id="GO:0003824">
    <property type="term" value="F:catalytic activity"/>
    <property type="evidence" value="ECO:0007669"/>
    <property type="project" value="InterPro"/>
</dbReference>
<dbReference type="InterPro" id="IPR029045">
    <property type="entry name" value="ClpP/crotonase-like_dom_sf"/>
</dbReference>
<dbReference type="Pfam" id="PF00378">
    <property type="entry name" value="ECH_1"/>
    <property type="match status" value="1"/>
</dbReference>
<dbReference type="EMBL" id="CP019236">
    <property type="protein sequence ID" value="APW36358.1"/>
    <property type="molecule type" value="Genomic_DNA"/>
</dbReference>
<dbReference type="AlphaFoldDB" id="A0A1P8JRK7"/>
<dbReference type="KEGG" id="rhy:RD110_03320"/>